<evidence type="ECO:0000313" key="3">
    <source>
        <dbReference type="Proteomes" id="UP000006695"/>
    </source>
</evidence>
<organism evidence="2 3">
    <name type="scientific">Geotalea uraniireducens (strain Rf4)</name>
    <name type="common">Geobacter uraniireducens</name>
    <dbReference type="NCBI Taxonomy" id="351605"/>
    <lineage>
        <taxon>Bacteria</taxon>
        <taxon>Pseudomonadati</taxon>
        <taxon>Thermodesulfobacteriota</taxon>
        <taxon>Desulfuromonadia</taxon>
        <taxon>Geobacterales</taxon>
        <taxon>Geobacteraceae</taxon>
        <taxon>Geotalea</taxon>
    </lineage>
</organism>
<dbReference type="PROSITE" id="PS51257">
    <property type="entry name" value="PROKAR_LIPOPROTEIN"/>
    <property type="match status" value="1"/>
</dbReference>
<dbReference type="RefSeq" id="WP_011938730.1">
    <property type="nucleotide sequence ID" value="NC_009483.1"/>
</dbReference>
<keyword evidence="3" id="KW-1185">Reference proteome</keyword>
<protein>
    <submittedName>
        <fullName evidence="2">Uncharacterized protein</fullName>
    </submittedName>
</protein>
<dbReference type="HOGENOM" id="CLU_1584136_0_0_7"/>
<dbReference type="KEGG" id="gur:Gura_1835"/>
<dbReference type="STRING" id="351605.Gura_1835"/>
<dbReference type="EMBL" id="CP000698">
    <property type="protein sequence ID" value="ABQ26025.1"/>
    <property type="molecule type" value="Genomic_DNA"/>
</dbReference>
<sequence>MRIILFFFTLLSASFLLLSACGSGTPEPTTRHAVLKLSTQGTLATGKIGAIDNITITLPSGVTVPTDATGKVLSGVISPSGQTATGTVVPIIDSIFTPATTGSQATLTIKMVVAAGFDPGEFATVTCNITGSVPSATDFSINQATFKTKDLNGADITGLTASFTMSII</sequence>
<dbReference type="Proteomes" id="UP000006695">
    <property type="component" value="Chromosome"/>
</dbReference>
<evidence type="ECO:0000313" key="2">
    <source>
        <dbReference type="EMBL" id="ABQ26025.1"/>
    </source>
</evidence>
<proteinExistence type="predicted"/>
<name>A5GF20_GEOUR</name>
<feature type="chain" id="PRO_5002683563" evidence="1">
    <location>
        <begin position="20"/>
        <end position="168"/>
    </location>
</feature>
<accession>A5GF20</accession>
<gene>
    <name evidence="2" type="ordered locus">Gura_1835</name>
</gene>
<feature type="signal peptide" evidence="1">
    <location>
        <begin position="1"/>
        <end position="19"/>
    </location>
</feature>
<dbReference type="AlphaFoldDB" id="A5GF20"/>
<reference evidence="2 3" key="1">
    <citation type="submission" date="2007-05" db="EMBL/GenBank/DDBJ databases">
        <title>Complete sequence of Geobacter uraniireducens Rf4.</title>
        <authorList>
            <consortium name="US DOE Joint Genome Institute"/>
            <person name="Copeland A."/>
            <person name="Lucas S."/>
            <person name="Lapidus A."/>
            <person name="Barry K."/>
            <person name="Detter J.C."/>
            <person name="Glavina del Rio T."/>
            <person name="Hammon N."/>
            <person name="Israni S."/>
            <person name="Dalin E."/>
            <person name="Tice H."/>
            <person name="Pitluck S."/>
            <person name="Chertkov O."/>
            <person name="Brettin T."/>
            <person name="Bruce D."/>
            <person name="Han C."/>
            <person name="Schmutz J."/>
            <person name="Larimer F."/>
            <person name="Land M."/>
            <person name="Hauser L."/>
            <person name="Kyrpides N."/>
            <person name="Mikhailova N."/>
            <person name="Shelobolina E."/>
            <person name="Aklujkar M."/>
            <person name="Lovley D."/>
            <person name="Richardson P."/>
        </authorList>
    </citation>
    <scope>NUCLEOTIDE SEQUENCE [LARGE SCALE GENOMIC DNA]</scope>
    <source>
        <strain evidence="2 3">Rf4</strain>
    </source>
</reference>
<keyword evidence="1" id="KW-0732">Signal</keyword>
<evidence type="ECO:0000256" key="1">
    <source>
        <dbReference type="SAM" id="SignalP"/>
    </source>
</evidence>